<evidence type="ECO:0000256" key="3">
    <source>
        <dbReference type="ARBA" id="ARBA00022989"/>
    </source>
</evidence>
<gene>
    <name evidence="7" type="ORF">IFO69_07895</name>
</gene>
<feature type="transmembrane region" description="Helical" evidence="5">
    <location>
        <begin position="270"/>
        <end position="287"/>
    </location>
</feature>
<evidence type="ECO:0000256" key="4">
    <source>
        <dbReference type="ARBA" id="ARBA00023136"/>
    </source>
</evidence>
<feature type="transmembrane region" description="Helical" evidence="5">
    <location>
        <begin position="222"/>
        <end position="240"/>
    </location>
</feature>
<feature type="transmembrane region" description="Helical" evidence="5">
    <location>
        <begin position="93"/>
        <end position="111"/>
    </location>
</feature>
<keyword evidence="4 5" id="KW-0472">Membrane</keyword>
<dbReference type="GO" id="GO:0016874">
    <property type="term" value="F:ligase activity"/>
    <property type="evidence" value="ECO:0007669"/>
    <property type="project" value="UniProtKB-KW"/>
</dbReference>
<dbReference type="InterPro" id="IPR007016">
    <property type="entry name" value="O-antigen_ligase-rel_domated"/>
</dbReference>
<dbReference type="Proteomes" id="UP000647133">
    <property type="component" value="Unassembled WGS sequence"/>
</dbReference>
<feature type="domain" description="O-antigen ligase-related" evidence="6">
    <location>
        <begin position="253"/>
        <end position="387"/>
    </location>
</feature>
<feature type="transmembrane region" description="Helical" evidence="5">
    <location>
        <begin position="412"/>
        <end position="429"/>
    </location>
</feature>
<feature type="transmembrane region" description="Helical" evidence="5">
    <location>
        <begin position="371"/>
        <end position="391"/>
    </location>
</feature>
<evidence type="ECO:0000256" key="1">
    <source>
        <dbReference type="ARBA" id="ARBA00004141"/>
    </source>
</evidence>
<feature type="transmembrane region" description="Helical" evidence="5">
    <location>
        <begin position="294"/>
        <end position="316"/>
    </location>
</feature>
<keyword evidence="8" id="KW-1185">Reference proteome</keyword>
<dbReference type="RefSeq" id="WP_192009517.1">
    <property type="nucleotide sequence ID" value="NZ_JACYTQ010000002.1"/>
</dbReference>
<feature type="transmembrane region" description="Helical" evidence="5">
    <location>
        <begin position="31"/>
        <end position="51"/>
    </location>
</feature>
<dbReference type="EMBL" id="JACYTQ010000002">
    <property type="protein sequence ID" value="MBD8488661.1"/>
    <property type="molecule type" value="Genomic_DNA"/>
</dbReference>
<feature type="transmembrane region" description="Helical" evidence="5">
    <location>
        <begin position="151"/>
        <end position="169"/>
    </location>
</feature>
<organism evidence="7 8">
    <name type="scientific">Echinicola arenosa</name>
    <dbReference type="NCBI Taxonomy" id="2774144"/>
    <lineage>
        <taxon>Bacteria</taxon>
        <taxon>Pseudomonadati</taxon>
        <taxon>Bacteroidota</taxon>
        <taxon>Cytophagia</taxon>
        <taxon>Cytophagales</taxon>
        <taxon>Cyclobacteriaceae</taxon>
        <taxon>Echinicola</taxon>
    </lineage>
</organism>
<protein>
    <submittedName>
        <fullName evidence="7">O-antigen ligase family protein</fullName>
    </submittedName>
</protein>
<feature type="transmembrane region" description="Helical" evidence="5">
    <location>
        <begin position="6"/>
        <end position="24"/>
    </location>
</feature>
<keyword evidence="7" id="KW-0436">Ligase</keyword>
<feature type="transmembrane region" description="Helical" evidence="5">
    <location>
        <begin position="247"/>
        <end position="264"/>
    </location>
</feature>
<reference evidence="7 8" key="1">
    <citation type="submission" date="2020-09" db="EMBL/GenBank/DDBJ databases">
        <title>Echinicola sp. CAU 1574 isolated from sand of Sido Beach.</title>
        <authorList>
            <person name="Kim W."/>
        </authorList>
    </citation>
    <scope>NUCLEOTIDE SEQUENCE [LARGE SCALE GENOMIC DNA]</scope>
    <source>
        <strain evidence="7 8">CAU 1574</strain>
    </source>
</reference>
<accession>A0ABR9AK22</accession>
<evidence type="ECO:0000313" key="8">
    <source>
        <dbReference type="Proteomes" id="UP000647133"/>
    </source>
</evidence>
<proteinExistence type="predicted"/>
<keyword evidence="2 5" id="KW-0812">Transmembrane</keyword>
<keyword evidence="3 5" id="KW-1133">Transmembrane helix</keyword>
<sequence>MPFIFILVIIGVVLLLSITVNKIVFEGKWEWVVYFACFYFPFYTTILSITWQASHLIWLVTLFKFLKEFVVIIAIISFLVYERNIFNYTLRINLTDKVLIIFLCIGILYLFLPLGGASFVDKALYLKNILLLAAFYFFGRNSRMSEHEISLLFKGIMMVTLFSFGVNVFERVLDTHFQSFSGYSEFNSAIYNIEPSGHFNLSWTFETQAGAKRFASFFSDPLELAASSLLAFSTGLVWYLTKKREKANLYILVMIVAAGGIFFSSSRASFAAFFFMLFFIAFIFKLNTLFKISAIIVLCFVIYVLAFANKDFYYFIYDTITFQNASSIGHVVEWLIALDSMLQHPEGIGLAMSGNTSSVTDELRVGGENQYLIFGVQMGFLGMILYILLLFNSIRICLKTFREVDNVMVARVAFVACTVKFGLLLPLFTSNAENFLYVSLISWWMVGYSVKTYNQIKLNPKTSLPVA</sequence>
<evidence type="ECO:0000259" key="6">
    <source>
        <dbReference type="Pfam" id="PF04932"/>
    </source>
</evidence>
<feature type="transmembrane region" description="Helical" evidence="5">
    <location>
        <begin position="57"/>
        <end position="81"/>
    </location>
</feature>
<evidence type="ECO:0000313" key="7">
    <source>
        <dbReference type="EMBL" id="MBD8488661.1"/>
    </source>
</evidence>
<evidence type="ECO:0000256" key="2">
    <source>
        <dbReference type="ARBA" id="ARBA00022692"/>
    </source>
</evidence>
<feature type="transmembrane region" description="Helical" evidence="5">
    <location>
        <begin position="123"/>
        <end position="139"/>
    </location>
</feature>
<dbReference type="Pfam" id="PF04932">
    <property type="entry name" value="Wzy_C"/>
    <property type="match status" value="1"/>
</dbReference>
<name>A0ABR9AK22_9BACT</name>
<comment type="caution">
    <text evidence="7">The sequence shown here is derived from an EMBL/GenBank/DDBJ whole genome shotgun (WGS) entry which is preliminary data.</text>
</comment>
<evidence type="ECO:0000256" key="5">
    <source>
        <dbReference type="SAM" id="Phobius"/>
    </source>
</evidence>
<comment type="subcellular location">
    <subcellularLocation>
        <location evidence="1">Membrane</location>
        <topology evidence="1">Multi-pass membrane protein</topology>
    </subcellularLocation>
</comment>